<protein>
    <submittedName>
        <fullName evidence="1">Uncharacterized protein</fullName>
    </submittedName>
</protein>
<dbReference type="InterPro" id="IPR036412">
    <property type="entry name" value="HAD-like_sf"/>
</dbReference>
<dbReference type="GO" id="GO:0008962">
    <property type="term" value="F:phosphatidylglycerophosphatase activity"/>
    <property type="evidence" value="ECO:0007669"/>
    <property type="project" value="InterPro"/>
</dbReference>
<proteinExistence type="predicted"/>
<evidence type="ECO:0000313" key="2">
    <source>
        <dbReference type="Proteomes" id="UP000186777"/>
    </source>
</evidence>
<dbReference type="Gene3D" id="3.40.50.1000">
    <property type="entry name" value="HAD superfamily/HAD-like"/>
    <property type="match status" value="1"/>
</dbReference>
<dbReference type="STRING" id="626940.BHW43_05270"/>
<reference evidence="1 2" key="1">
    <citation type="journal article" date="2016" name="Nat. Biotechnol.">
        <title>Measurement of bacterial replication rates in microbial communities.</title>
        <authorList>
            <person name="Brown C.T."/>
            <person name="Olm M.R."/>
            <person name="Thomas B.C."/>
            <person name="Banfield J.F."/>
        </authorList>
    </citation>
    <scope>NUCLEOTIDE SEQUENCE [LARGE SCALE GENOMIC DNA]</scope>
    <source>
        <strain evidence="1">46_33</strain>
    </source>
</reference>
<dbReference type="RefSeq" id="WP_210684250.1">
    <property type="nucleotide sequence ID" value="NZ_CAJJTE010000002.1"/>
</dbReference>
<dbReference type="NCBIfam" id="TIGR01549">
    <property type="entry name" value="HAD-SF-IA-v1"/>
    <property type="match status" value="1"/>
</dbReference>
<dbReference type="GeneID" id="78524609"/>
<evidence type="ECO:0000313" key="1">
    <source>
        <dbReference type="EMBL" id="OLA37805.1"/>
    </source>
</evidence>
<dbReference type="InterPro" id="IPR006439">
    <property type="entry name" value="HAD-SF_hydro_IA"/>
</dbReference>
<organism evidence="1 2">
    <name type="scientific">Phascolarctobacterium succinatutens</name>
    <dbReference type="NCBI Taxonomy" id="626940"/>
    <lineage>
        <taxon>Bacteria</taxon>
        <taxon>Bacillati</taxon>
        <taxon>Bacillota</taxon>
        <taxon>Negativicutes</taxon>
        <taxon>Acidaminococcales</taxon>
        <taxon>Acidaminococcaceae</taxon>
        <taxon>Phascolarctobacterium</taxon>
    </lineage>
</organism>
<name>A0A1Q6R5Z2_9FIRM</name>
<dbReference type="NCBIfam" id="TIGR01668">
    <property type="entry name" value="YqeG_hyp_ppase"/>
    <property type="match status" value="1"/>
</dbReference>
<sequence length="172" mass="19292">MILKYVCPDYRVKSLFDISAKWLKRNGYTKIVVDIDNTLLPRDKNLVGPRAMTWIRQLHQMGINVALISNNGGDRIKGITRQTGLGTIMRAAKPLPMAYKQITKAMGGGKILFVGDQLLTDVLGAKVAGHPVVFVESLGGKEHFITRCTRKLEKFFLGRLHSNNMMPKERVL</sequence>
<comment type="caution">
    <text evidence="1">The sequence shown here is derived from an EMBL/GenBank/DDBJ whole genome shotgun (WGS) entry which is preliminary data.</text>
</comment>
<dbReference type="AlphaFoldDB" id="A0A1Q6R5Z2"/>
<dbReference type="InterPro" id="IPR023214">
    <property type="entry name" value="HAD_sf"/>
</dbReference>
<accession>A0A1Q6R5Z2</accession>
<dbReference type="EMBL" id="MNTG01000027">
    <property type="protein sequence ID" value="OLA37805.1"/>
    <property type="molecule type" value="Genomic_DNA"/>
</dbReference>
<dbReference type="InterPro" id="IPR010021">
    <property type="entry name" value="PGPP1/Gep4"/>
</dbReference>
<gene>
    <name evidence="1" type="ORF">BHW43_05270</name>
</gene>
<dbReference type="Pfam" id="PF00702">
    <property type="entry name" value="Hydrolase"/>
    <property type="match status" value="1"/>
</dbReference>
<dbReference type="Proteomes" id="UP000186777">
    <property type="component" value="Unassembled WGS sequence"/>
</dbReference>
<dbReference type="SUPFAM" id="SSF56784">
    <property type="entry name" value="HAD-like"/>
    <property type="match status" value="1"/>
</dbReference>